<gene>
    <name evidence="2" type="ORF">Taro_006953</name>
</gene>
<dbReference type="EMBL" id="NMUH01000215">
    <property type="protein sequence ID" value="MQL74589.1"/>
    <property type="molecule type" value="Genomic_DNA"/>
</dbReference>
<dbReference type="Proteomes" id="UP000652761">
    <property type="component" value="Unassembled WGS sequence"/>
</dbReference>
<evidence type="ECO:0000313" key="3">
    <source>
        <dbReference type="Proteomes" id="UP000652761"/>
    </source>
</evidence>
<proteinExistence type="predicted"/>
<feature type="transmembrane region" description="Helical" evidence="1">
    <location>
        <begin position="20"/>
        <end position="40"/>
    </location>
</feature>
<evidence type="ECO:0000256" key="1">
    <source>
        <dbReference type="SAM" id="Phobius"/>
    </source>
</evidence>
<organism evidence="2 3">
    <name type="scientific">Colocasia esculenta</name>
    <name type="common">Wild taro</name>
    <name type="synonym">Arum esculentum</name>
    <dbReference type="NCBI Taxonomy" id="4460"/>
    <lineage>
        <taxon>Eukaryota</taxon>
        <taxon>Viridiplantae</taxon>
        <taxon>Streptophyta</taxon>
        <taxon>Embryophyta</taxon>
        <taxon>Tracheophyta</taxon>
        <taxon>Spermatophyta</taxon>
        <taxon>Magnoliopsida</taxon>
        <taxon>Liliopsida</taxon>
        <taxon>Araceae</taxon>
        <taxon>Aroideae</taxon>
        <taxon>Colocasieae</taxon>
        <taxon>Colocasia</taxon>
    </lineage>
</organism>
<keyword evidence="1" id="KW-1133">Transmembrane helix</keyword>
<evidence type="ECO:0000313" key="2">
    <source>
        <dbReference type="EMBL" id="MQL74589.1"/>
    </source>
</evidence>
<name>A0A843U2D0_COLES</name>
<feature type="non-terminal residue" evidence="2">
    <location>
        <position position="129"/>
    </location>
</feature>
<keyword evidence="1" id="KW-0812">Transmembrane</keyword>
<protein>
    <submittedName>
        <fullName evidence="2">Uncharacterized protein</fullName>
    </submittedName>
</protein>
<accession>A0A843U2D0</accession>
<keyword evidence="3" id="KW-1185">Reference proteome</keyword>
<keyword evidence="1" id="KW-0472">Membrane</keyword>
<sequence>MFPSVPHRPSCTAVVAWPWLAPVGVVGLAWCGPVLLVVFFDVPAVPWFCAVVPIRGGTGPASAVDRRRQFMKNQKVEGSDYMHLSTGALLLSTGAGLPELLIFGLVASVDRVTPAVDKQCLGRTDCSLT</sequence>
<comment type="caution">
    <text evidence="2">The sequence shown here is derived from an EMBL/GenBank/DDBJ whole genome shotgun (WGS) entry which is preliminary data.</text>
</comment>
<dbReference type="AlphaFoldDB" id="A0A843U2D0"/>
<reference evidence="2" key="1">
    <citation type="submission" date="2017-07" db="EMBL/GenBank/DDBJ databases">
        <title>Taro Niue Genome Assembly and Annotation.</title>
        <authorList>
            <person name="Atibalentja N."/>
            <person name="Keating K."/>
            <person name="Fields C.J."/>
        </authorList>
    </citation>
    <scope>NUCLEOTIDE SEQUENCE</scope>
    <source>
        <strain evidence="2">Niue_2</strain>
        <tissue evidence="2">Leaf</tissue>
    </source>
</reference>